<dbReference type="InterPro" id="IPR029510">
    <property type="entry name" value="Ald_DH_CS_GLU"/>
</dbReference>
<dbReference type="PANTHER" id="PTHR43353:SF5">
    <property type="entry name" value="SUCCINATE-SEMIALDEHYDE DEHYDROGENASE, MITOCHONDRIAL"/>
    <property type="match status" value="1"/>
</dbReference>
<dbReference type="OrthoDB" id="9812625at2"/>
<dbReference type="InterPro" id="IPR016163">
    <property type="entry name" value="Ald_DH_C"/>
</dbReference>
<dbReference type="PROSITE" id="PS00070">
    <property type="entry name" value="ALDEHYDE_DEHYDR_CYS"/>
    <property type="match status" value="1"/>
</dbReference>
<evidence type="ECO:0000256" key="4">
    <source>
        <dbReference type="RuleBase" id="RU003345"/>
    </source>
</evidence>
<feature type="active site" evidence="3">
    <location>
        <position position="246"/>
    </location>
</feature>
<reference evidence="6 7" key="1">
    <citation type="submission" date="2016-10" db="EMBL/GenBank/DDBJ databases">
        <authorList>
            <person name="de Groot N.N."/>
        </authorList>
    </citation>
    <scope>NUCLEOTIDE SEQUENCE [LARGE SCALE GENOMIC DNA]</scope>
    <source>
        <strain evidence="6 7">CGMCC 1.9109</strain>
    </source>
</reference>
<evidence type="ECO:0000256" key="2">
    <source>
        <dbReference type="ARBA" id="ARBA00023002"/>
    </source>
</evidence>
<dbReference type="InterPro" id="IPR016160">
    <property type="entry name" value="Ald_DH_CS_CYS"/>
</dbReference>
<dbReference type="InterPro" id="IPR015590">
    <property type="entry name" value="Aldehyde_DH_dom"/>
</dbReference>
<evidence type="ECO:0000256" key="1">
    <source>
        <dbReference type="ARBA" id="ARBA00009986"/>
    </source>
</evidence>
<keyword evidence="2 4" id="KW-0560">Oxidoreductase</keyword>
<dbReference type="GO" id="GO:0005829">
    <property type="term" value="C:cytosol"/>
    <property type="evidence" value="ECO:0007669"/>
    <property type="project" value="TreeGrafter"/>
</dbReference>
<dbReference type="CDD" id="cd07103">
    <property type="entry name" value="ALDH_F5_SSADH_GabD"/>
    <property type="match status" value="1"/>
</dbReference>
<dbReference type="InterPro" id="IPR016162">
    <property type="entry name" value="Ald_DH_N"/>
</dbReference>
<evidence type="ECO:0000313" key="7">
    <source>
        <dbReference type="Proteomes" id="UP000183685"/>
    </source>
</evidence>
<dbReference type="InterPro" id="IPR050740">
    <property type="entry name" value="Aldehyde_DH_Superfamily"/>
</dbReference>
<dbReference type="InterPro" id="IPR010102">
    <property type="entry name" value="Succ_semiAld_DH"/>
</dbReference>
<organism evidence="6 7">
    <name type="scientific">Kordiimonas lacus</name>
    <dbReference type="NCBI Taxonomy" id="637679"/>
    <lineage>
        <taxon>Bacteria</taxon>
        <taxon>Pseudomonadati</taxon>
        <taxon>Pseudomonadota</taxon>
        <taxon>Alphaproteobacteria</taxon>
        <taxon>Kordiimonadales</taxon>
        <taxon>Kordiimonadaceae</taxon>
        <taxon>Kordiimonas</taxon>
    </lineage>
</organism>
<dbReference type="Proteomes" id="UP000183685">
    <property type="component" value="Unassembled WGS sequence"/>
</dbReference>
<dbReference type="EMBL" id="FNAK01000007">
    <property type="protein sequence ID" value="SDE47082.1"/>
    <property type="molecule type" value="Genomic_DNA"/>
</dbReference>
<comment type="similarity">
    <text evidence="1 4">Belongs to the aldehyde dehydrogenase family.</text>
</comment>
<name>A0A1G7D696_9PROT</name>
<dbReference type="GO" id="GO:0004777">
    <property type="term" value="F:succinate-semialdehyde dehydrogenase (NAD+) activity"/>
    <property type="evidence" value="ECO:0007669"/>
    <property type="project" value="TreeGrafter"/>
</dbReference>
<dbReference type="Gene3D" id="3.40.309.10">
    <property type="entry name" value="Aldehyde Dehydrogenase, Chain A, domain 2"/>
    <property type="match status" value="1"/>
</dbReference>
<dbReference type="PANTHER" id="PTHR43353">
    <property type="entry name" value="SUCCINATE-SEMIALDEHYDE DEHYDROGENASE, MITOCHONDRIAL"/>
    <property type="match status" value="1"/>
</dbReference>
<dbReference type="PROSITE" id="PS00687">
    <property type="entry name" value="ALDEHYDE_DEHYDR_GLU"/>
    <property type="match status" value="1"/>
</dbReference>
<dbReference type="InterPro" id="IPR016161">
    <property type="entry name" value="Ald_DH/histidinol_DH"/>
</dbReference>
<gene>
    <name evidence="6" type="ORF">SAMN04488071_2977</name>
</gene>
<proteinExistence type="inferred from homology"/>
<dbReference type="GO" id="GO:0009450">
    <property type="term" value="P:gamma-aminobutyric acid catabolic process"/>
    <property type="evidence" value="ECO:0007669"/>
    <property type="project" value="InterPro"/>
</dbReference>
<accession>A0A1G7D696</accession>
<sequence>MLTIENKSLLPASGKNSFSVTNPATGETIAAVTDMTETDVLAAVDRAEAALPAWRDALAKERAATLMRWHDLIMANQEDLARIITAECGKPLAEARGEVAYGASFIQWFAEEAKRVYGDTVPSTLPGKRIMVIKQAIGVVSAITPWNFPVAMITRKVAPALAAGCTAIVRPAEATPLSAIALEVLALEAGVPKDVLQVVTSEKPQKVGEILTTHPAIRKFSFTGSTAVGKQLLVQCAGTVKKASMELGGNAPFIVFDDADIDAAVAGAMVSKYRNAGQTCVCANRFYVQDGVYDAFVEKFAAAVEKLKVGNGSDDGVTCGPLINQAAVTKVTNLVETAVANGAKAVIGGARHDAGENFYAPTVLRDVRHDMAITQAEIFGPVAPVYRFTDEAEVIAQANDTPYGLAAYFYARDLGRVFRVMEGLEYGMVGVNEGIISTEVAPFGGVKESGLGREGSRYGIDDYLEIKYCLLGGL</sequence>
<dbReference type="FunFam" id="3.40.605.10:FF:000005">
    <property type="entry name" value="Succinate-semialdehyde dehydrogenase I"/>
    <property type="match status" value="1"/>
</dbReference>
<dbReference type="Pfam" id="PF00171">
    <property type="entry name" value="Aldedh"/>
    <property type="match status" value="1"/>
</dbReference>
<dbReference type="SUPFAM" id="SSF53720">
    <property type="entry name" value="ALDH-like"/>
    <property type="match status" value="1"/>
</dbReference>
<dbReference type="STRING" id="637679.GCA_001550055_02327"/>
<evidence type="ECO:0000259" key="5">
    <source>
        <dbReference type="Pfam" id="PF00171"/>
    </source>
</evidence>
<evidence type="ECO:0000256" key="3">
    <source>
        <dbReference type="PROSITE-ProRule" id="PRU10007"/>
    </source>
</evidence>
<protein>
    <submittedName>
        <fullName evidence="6">Succinate-semialdehyde dehydrogenase / glutarate-semialdehyde dehydrogenase</fullName>
    </submittedName>
</protein>
<dbReference type="Gene3D" id="3.40.605.10">
    <property type="entry name" value="Aldehyde Dehydrogenase, Chain A, domain 1"/>
    <property type="match status" value="1"/>
</dbReference>
<keyword evidence="7" id="KW-1185">Reference proteome</keyword>
<dbReference type="RefSeq" id="WP_068305186.1">
    <property type="nucleotide sequence ID" value="NZ_FNAK01000007.1"/>
</dbReference>
<feature type="domain" description="Aldehyde dehydrogenase" evidence="5">
    <location>
        <begin position="15"/>
        <end position="468"/>
    </location>
</feature>
<dbReference type="NCBIfam" id="TIGR01780">
    <property type="entry name" value="SSADH"/>
    <property type="match status" value="1"/>
</dbReference>
<dbReference type="FunFam" id="3.40.309.10:FF:000004">
    <property type="entry name" value="Succinate-semialdehyde dehydrogenase I"/>
    <property type="match status" value="1"/>
</dbReference>
<evidence type="ECO:0000313" key="6">
    <source>
        <dbReference type="EMBL" id="SDE47082.1"/>
    </source>
</evidence>
<dbReference type="AlphaFoldDB" id="A0A1G7D696"/>